<dbReference type="InterPro" id="IPR003594">
    <property type="entry name" value="HATPase_dom"/>
</dbReference>
<dbReference type="SMART" id="SM00387">
    <property type="entry name" value="HATPase_c"/>
    <property type="match status" value="1"/>
</dbReference>
<organism evidence="13 14">
    <name type="scientific">Leucothrix arctica</name>
    <dbReference type="NCBI Taxonomy" id="1481894"/>
    <lineage>
        <taxon>Bacteria</taxon>
        <taxon>Pseudomonadati</taxon>
        <taxon>Pseudomonadota</taxon>
        <taxon>Gammaproteobacteria</taxon>
        <taxon>Thiotrichales</taxon>
        <taxon>Thiotrichaceae</taxon>
        <taxon>Leucothrix</taxon>
    </lineage>
</organism>
<keyword evidence="14" id="KW-1185">Reference proteome</keyword>
<keyword evidence="8 11" id="KW-1133">Transmembrane helix</keyword>
<keyword evidence="10 11" id="KW-0472">Membrane</keyword>
<evidence type="ECO:0000313" key="14">
    <source>
        <dbReference type="Proteomes" id="UP000245506"/>
    </source>
</evidence>
<keyword evidence="5" id="KW-0808">Transferase</keyword>
<feature type="transmembrane region" description="Helical" evidence="11">
    <location>
        <begin position="12"/>
        <end position="36"/>
    </location>
</feature>
<keyword evidence="4" id="KW-0597">Phosphoprotein</keyword>
<dbReference type="Gene3D" id="6.10.340.10">
    <property type="match status" value="1"/>
</dbReference>
<evidence type="ECO:0000256" key="2">
    <source>
        <dbReference type="ARBA" id="ARBA00004370"/>
    </source>
</evidence>
<evidence type="ECO:0000256" key="8">
    <source>
        <dbReference type="ARBA" id="ARBA00022989"/>
    </source>
</evidence>
<dbReference type="InterPro" id="IPR003661">
    <property type="entry name" value="HisK_dim/P_dom"/>
</dbReference>
<dbReference type="EMBL" id="QGKL01000035">
    <property type="protein sequence ID" value="PWQ95353.1"/>
    <property type="molecule type" value="Genomic_DNA"/>
</dbReference>
<dbReference type="SUPFAM" id="SSF47384">
    <property type="entry name" value="Homodimeric domain of signal transducing histidine kinase"/>
    <property type="match status" value="1"/>
</dbReference>
<feature type="domain" description="Histidine kinase" evidence="12">
    <location>
        <begin position="223"/>
        <end position="430"/>
    </location>
</feature>
<evidence type="ECO:0000256" key="5">
    <source>
        <dbReference type="ARBA" id="ARBA00022679"/>
    </source>
</evidence>
<dbReference type="PRINTS" id="PR00344">
    <property type="entry name" value="BCTRLSENSOR"/>
</dbReference>
<dbReference type="InterPro" id="IPR036097">
    <property type="entry name" value="HisK_dim/P_sf"/>
</dbReference>
<reference evidence="13 14" key="1">
    <citation type="submission" date="2018-05" db="EMBL/GenBank/DDBJ databases">
        <title>Leucothrix arctica sp. nov., isolated from Arctic seawater.</title>
        <authorList>
            <person name="Choi A."/>
            <person name="Baek K."/>
        </authorList>
    </citation>
    <scope>NUCLEOTIDE SEQUENCE [LARGE SCALE GENOMIC DNA]</scope>
    <source>
        <strain evidence="13 14">IMCC9719</strain>
    </source>
</reference>
<dbReference type="AlphaFoldDB" id="A0A317CDC3"/>
<evidence type="ECO:0000256" key="11">
    <source>
        <dbReference type="SAM" id="Phobius"/>
    </source>
</evidence>
<dbReference type="GO" id="GO:0005886">
    <property type="term" value="C:plasma membrane"/>
    <property type="evidence" value="ECO:0007669"/>
    <property type="project" value="TreeGrafter"/>
</dbReference>
<evidence type="ECO:0000259" key="12">
    <source>
        <dbReference type="PROSITE" id="PS50109"/>
    </source>
</evidence>
<comment type="catalytic activity">
    <reaction evidence="1">
        <text>ATP + protein L-histidine = ADP + protein N-phospho-L-histidine.</text>
        <dbReference type="EC" id="2.7.13.3"/>
    </reaction>
</comment>
<dbReference type="Proteomes" id="UP000245506">
    <property type="component" value="Unassembled WGS sequence"/>
</dbReference>
<dbReference type="InterPro" id="IPR050428">
    <property type="entry name" value="TCS_sensor_his_kinase"/>
</dbReference>
<gene>
    <name evidence="13" type="ORF">DKT75_13525</name>
</gene>
<keyword evidence="6 11" id="KW-0812">Transmembrane</keyword>
<protein>
    <recommendedName>
        <fullName evidence="3">histidine kinase</fullName>
        <ecNumber evidence="3">2.7.13.3</ecNumber>
    </recommendedName>
</protein>
<dbReference type="PANTHER" id="PTHR45436:SF16">
    <property type="entry name" value="HISTIDINE KINASE"/>
    <property type="match status" value="1"/>
</dbReference>
<sequence length="430" mass="48996">MQKSGINNKLIRVFVLQLLFISTVTVLGVFVAAIIVEQVMVKTALKNEAIHYWAQLEQNPNHPVPNTDNLRGYISIDDNLNNVPTELRDISDNYGRVVFDGHKPILFTEVRDNKKLFLLFDEQSVRALSFYFGVMPLSMVLIIIYLSAWFVYKYSRKTLSPLMSLAQTMRHFDLSKDELDSLQLDKYTQEHSKDEVSVLADSLKGFTQQLKNQLQREREFTHDVSHELRTPLAVIKGSLEILDKQKDKTPAQQRAIKRMQTTSNDMLSMIETLMVLARDSKLGQENKETVTLNKLLPTLIQQVNNTHNADQHVVISLEEQADLQVEAPNQAVSIVLSNLLRNACNYTEKGTVIVTIRKSSVSISDSGKGIAKDEIERIQKPFERSSTQQGGYGLGLDIVRRFCQRFDWRLGIYSEVEKGTTVTVTLIRNH</sequence>
<evidence type="ECO:0000256" key="10">
    <source>
        <dbReference type="ARBA" id="ARBA00023136"/>
    </source>
</evidence>
<name>A0A317CDC3_9GAMM</name>
<dbReference type="OrthoDB" id="9121563at2"/>
<dbReference type="SUPFAM" id="SSF55874">
    <property type="entry name" value="ATPase domain of HSP90 chaperone/DNA topoisomerase II/histidine kinase"/>
    <property type="match status" value="1"/>
</dbReference>
<dbReference type="FunFam" id="1.10.287.130:FF:000001">
    <property type="entry name" value="Two-component sensor histidine kinase"/>
    <property type="match status" value="1"/>
</dbReference>
<feature type="transmembrane region" description="Helical" evidence="11">
    <location>
        <begin position="128"/>
        <end position="152"/>
    </location>
</feature>
<dbReference type="Gene3D" id="3.30.565.10">
    <property type="entry name" value="Histidine kinase-like ATPase, C-terminal domain"/>
    <property type="match status" value="1"/>
</dbReference>
<dbReference type="InterPro" id="IPR005467">
    <property type="entry name" value="His_kinase_dom"/>
</dbReference>
<evidence type="ECO:0000313" key="13">
    <source>
        <dbReference type="EMBL" id="PWQ95353.1"/>
    </source>
</evidence>
<proteinExistence type="predicted"/>
<dbReference type="Pfam" id="PF02518">
    <property type="entry name" value="HATPase_c"/>
    <property type="match status" value="1"/>
</dbReference>
<dbReference type="PANTHER" id="PTHR45436">
    <property type="entry name" value="SENSOR HISTIDINE KINASE YKOH"/>
    <property type="match status" value="1"/>
</dbReference>
<dbReference type="SMART" id="SM00388">
    <property type="entry name" value="HisKA"/>
    <property type="match status" value="1"/>
</dbReference>
<comment type="caution">
    <text evidence="13">The sequence shown here is derived from an EMBL/GenBank/DDBJ whole genome shotgun (WGS) entry which is preliminary data.</text>
</comment>
<dbReference type="GO" id="GO:0000155">
    <property type="term" value="F:phosphorelay sensor kinase activity"/>
    <property type="evidence" value="ECO:0007669"/>
    <property type="project" value="InterPro"/>
</dbReference>
<accession>A0A317CDC3</accession>
<dbReference type="RefSeq" id="WP_109823966.1">
    <property type="nucleotide sequence ID" value="NZ_QGKL01000035.1"/>
</dbReference>
<dbReference type="EC" id="2.7.13.3" evidence="3"/>
<dbReference type="Pfam" id="PF00512">
    <property type="entry name" value="HisKA"/>
    <property type="match status" value="1"/>
</dbReference>
<evidence type="ECO:0000256" key="6">
    <source>
        <dbReference type="ARBA" id="ARBA00022692"/>
    </source>
</evidence>
<evidence type="ECO:0000256" key="3">
    <source>
        <dbReference type="ARBA" id="ARBA00012438"/>
    </source>
</evidence>
<evidence type="ECO:0000256" key="1">
    <source>
        <dbReference type="ARBA" id="ARBA00000085"/>
    </source>
</evidence>
<dbReference type="PROSITE" id="PS50109">
    <property type="entry name" value="HIS_KIN"/>
    <property type="match status" value="1"/>
</dbReference>
<evidence type="ECO:0000256" key="7">
    <source>
        <dbReference type="ARBA" id="ARBA00022777"/>
    </source>
</evidence>
<evidence type="ECO:0000256" key="9">
    <source>
        <dbReference type="ARBA" id="ARBA00023012"/>
    </source>
</evidence>
<comment type="subcellular location">
    <subcellularLocation>
        <location evidence="2">Membrane</location>
    </subcellularLocation>
</comment>
<dbReference type="Gene3D" id="1.10.287.130">
    <property type="match status" value="1"/>
</dbReference>
<dbReference type="InterPro" id="IPR036890">
    <property type="entry name" value="HATPase_C_sf"/>
</dbReference>
<keyword evidence="9" id="KW-0902">Two-component regulatory system</keyword>
<dbReference type="CDD" id="cd00082">
    <property type="entry name" value="HisKA"/>
    <property type="match status" value="1"/>
</dbReference>
<dbReference type="InterPro" id="IPR004358">
    <property type="entry name" value="Sig_transdc_His_kin-like_C"/>
</dbReference>
<evidence type="ECO:0000256" key="4">
    <source>
        <dbReference type="ARBA" id="ARBA00022553"/>
    </source>
</evidence>
<keyword evidence="7 13" id="KW-0418">Kinase</keyword>